<protein>
    <submittedName>
        <fullName evidence="1">Uncharacterized protein DUF3775</fullName>
    </submittedName>
</protein>
<name>A0A397Q6R7_9HYPH</name>
<evidence type="ECO:0000313" key="1">
    <source>
        <dbReference type="EMBL" id="RIA56169.1"/>
    </source>
</evidence>
<gene>
    <name evidence="1" type="ORF">BXY53_1271</name>
</gene>
<dbReference type="InterPro" id="IPR022254">
    <property type="entry name" value="DUF3775"/>
</dbReference>
<dbReference type="RefSeq" id="WP_119060991.1">
    <property type="nucleotide sequence ID" value="NZ_QXDF01000001.1"/>
</dbReference>
<dbReference type="OrthoDB" id="5641374at2"/>
<sequence>MLGISTNKVAYIILKAREWDVKTQPWQDADPSGFTDYDNQSILEDISNVSEDATRTELSEFIGGLNEDEKARLVALVWVGRGTYDPADFEEAVNVAKSEDTTPTENYLLGIPLLPDFLEEGLSKMGVNVDEVESDIM</sequence>
<reference evidence="1 2" key="1">
    <citation type="submission" date="2018-08" db="EMBL/GenBank/DDBJ databases">
        <title>Genomic Encyclopedia of Archaeal and Bacterial Type Strains, Phase II (KMG-II): from individual species to whole genera.</title>
        <authorList>
            <person name="Goeker M."/>
        </authorList>
    </citation>
    <scope>NUCLEOTIDE SEQUENCE [LARGE SCALE GENOMIC DNA]</scope>
    <source>
        <strain evidence="1 2">DSM 5002</strain>
    </source>
</reference>
<organism evidence="1 2">
    <name type="scientific">Dichotomicrobium thermohalophilum</name>
    <dbReference type="NCBI Taxonomy" id="933063"/>
    <lineage>
        <taxon>Bacteria</taxon>
        <taxon>Pseudomonadati</taxon>
        <taxon>Pseudomonadota</taxon>
        <taxon>Alphaproteobacteria</taxon>
        <taxon>Hyphomicrobiales</taxon>
        <taxon>Hyphomicrobiaceae</taxon>
        <taxon>Dichotomicrobium</taxon>
    </lineage>
</organism>
<accession>A0A397Q6R7</accession>
<evidence type="ECO:0000313" key="2">
    <source>
        <dbReference type="Proteomes" id="UP000266273"/>
    </source>
</evidence>
<dbReference type="AlphaFoldDB" id="A0A397Q6R7"/>
<dbReference type="Pfam" id="PF12616">
    <property type="entry name" value="DUF3775"/>
    <property type="match status" value="1"/>
</dbReference>
<keyword evidence="2" id="KW-1185">Reference proteome</keyword>
<proteinExistence type="predicted"/>
<dbReference type="EMBL" id="QXDF01000001">
    <property type="protein sequence ID" value="RIA56169.1"/>
    <property type="molecule type" value="Genomic_DNA"/>
</dbReference>
<dbReference type="Proteomes" id="UP000266273">
    <property type="component" value="Unassembled WGS sequence"/>
</dbReference>
<comment type="caution">
    <text evidence="1">The sequence shown here is derived from an EMBL/GenBank/DDBJ whole genome shotgun (WGS) entry which is preliminary data.</text>
</comment>